<dbReference type="RefSeq" id="WP_377357099.1">
    <property type="nucleotide sequence ID" value="NZ_JBHTCM010000006.1"/>
</dbReference>
<gene>
    <name evidence="2" type="ORF">ACFQPS_05420</name>
</gene>
<evidence type="ECO:0000256" key="1">
    <source>
        <dbReference type="SAM" id="Coils"/>
    </source>
</evidence>
<dbReference type="EMBL" id="JBHTCM010000006">
    <property type="protein sequence ID" value="MFC7332595.1"/>
    <property type="molecule type" value="Genomic_DNA"/>
</dbReference>
<feature type="coiled-coil region" evidence="1">
    <location>
        <begin position="13"/>
        <end position="72"/>
    </location>
</feature>
<protein>
    <submittedName>
        <fullName evidence="2">Uncharacterized protein</fullName>
    </submittedName>
</protein>
<dbReference type="Gene3D" id="1.20.5.340">
    <property type="match status" value="1"/>
</dbReference>
<keyword evidence="1" id="KW-0175">Coiled coil</keyword>
<evidence type="ECO:0000313" key="3">
    <source>
        <dbReference type="Proteomes" id="UP001596456"/>
    </source>
</evidence>
<accession>A0ABW2KUE2</accession>
<sequence length="81" mass="9481">MSDQPDNLVLLYLRRLDERTGRMEEDMRDLKGRVTLLEQRVAAGFTHLEGTIAHQTARLDRLENRLERVERRLDLLPPAAE</sequence>
<keyword evidence="3" id="KW-1185">Reference proteome</keyword>
<evidence type="ECO:0000313" key="2">
    <source>
        <dbReference type="EMBL" id="MFC7332595.1"/>
    </source>
</evidence>
<name>A0ABW2KUE2_9PROT</name>
<reference evidence="3" key="1">
    <citation type="journal article" date="2019" name="Int. J. Syst. Evol. Microbiol.">
        <title>The Global Catalogue of Microorganisms (GCM) 10K type strain sequencing project: providing services to taxonomists for standard genome sequencing and annotation.</title>
        <authorList>
            <consortium name="The Broad Institute Genomics Platform"/>
            <consortium name="The Broad Institute Genome Sequencing Center for Infectious Disease"/>
            <person name="Wu L."/>
            <person name="Ma J."/>
        </authorList>
    </citation>
    <scope>NUCLEOTIDE SEQUENCE [LARGE SCALE GENOMIC DNA]</scope>
    <source>
        <strain evidence="3">CGMCC 1.16275</strain>
    </source>
</reference>
<organism evidence="2 3">
    <name type="scientific">Rhodocista pekingensis</name>
    <dbReference type="NCBI Taxonomy" id="201185"/>
    <lineage>
        <taxon>Bacteria</taxon>
        <taxon>Pseudomonadati</taxon>
        <taxon>Pseudomonadota</taxon>
        <taxon>Alphaproteobacteria</taxon>
        <taxon>Rhodospirillales</taxon>
        <taxon>Azospirillaceae</taxon>
        <taxon>Rhodocista</taxon>
    </lineage>
</organism>
<dbReference type="Proteomes" id="UP001596456">
    <property type="component" value="Unassembled WGS sequence"/>
</dbReference>
<proteinExistence type="predicted"/>
<comment type="caution">
    <text evidence="2">The sequence shown here is derived from an EMBL/GenBank/DDBJ whole genome shotgun (WGS) entry which is preliminary data.</text>
</comment>